<evidence type="ECO:0000256" key="1">
    <source>
        <dbReference type="ARBA" id="ARBA00009861"/>
    </source>
</evidence>
<gene>
    <name evidence="4" type="ORF">TAV2_LOCUS8478</name>
</gene>
<dbReference type="FunFam" id="3.30.559.10:FF:000008">
    <property type="entry name" value="Tryptamine hydroxycinnamoyl transferase"/>
    <property type="match status" value="1"/>
</dbReference>
<comment type="caution">
    <text evidence="4">The sequence shown here is derived from an EMBL/GenBank/DDBJ whole genome shotgun (WGS) entry which is preliminary data.</text>
</comment>
<organism evidence="4 5">
    <name type="scientific">Thlaspi arvense</name>
    <name type="common">Field penny-cress</name>
    <dbReference type="NCBI Taxonomy" id="13288"/>
    <lineage>
        <taxon>Eukaryota</taxon>
        <taxon>Viridiplantae</taxon>
        <taxon>Streptophyta</taxon>
        <taxon>Embryophyta</taxon>
        <taxon>Tracheophyta</taxon>
        <taxon>Spermatophyta</taxon>
        <taxon>Magnoliopsida</taxon>
        <taxon>eudicotyledons</taxon>
        <taxon>Gunneridae</taxon>
        <taxon>Pentapetalae</taxon>
        <taxon>rosids</taxon>
        <taxon>malvids</taxon>
        <taxon>Brassicales</taxon>
        <taxon>Brassicaceae</taxon>
        <taxon>Thlaspideae</taxon>
        <taxon>Thlaspi</taxon>
    </lineage>
</organism>
<dbReference type="EMBL" id="CAJVSB020000371">
    <property type="protein sequence ID" value="CAH2050064.1"/>
    <property type="molecule type" value="Genomic_DNA"/>
</dbReference>
<dbReference type="PANTHER" id="PTHR31642:SF13">
    <property type="entry name" value="AGMATINE HYDROXYCINNAMOYLTRANSFERASE 1"/>
    <property type="match status" value="1"/>
</dbReference>
<proteinExistence type="inferred from homology"/>
<protein>
    <recommendedName>
        <fullName evidence="6">Agmatine coumaroyltransferase-2-like</fullName>
    </recommendedName>
</protein>
<dbReference type="GO" id="GO:0016747">
    <property type="term" value="F:acyltransferase activity, transferring groups other than amino-acyl groups"/>
    <property type="evidence" value="ECO:0007669"/>
    <property type="project" value="TreeGrafter"/>
</dbReference>
<dbReference type="PANTHER" id="PTHR31642">
    <property type="entry name" value="TRICHOTHECENE 3-O-ACETYLTRANSFERASE"/>
    <property type="match status" value="1"/>
</dbReference>
<keyword evidence="2" id="KW-0808">Transferase</keyword>
<keyword evidence="3" id="KW-0012">Acyltransferase</keyword>
<name>A0AAU9RSF4_THLAR</name>
<dbReference type="InterPro" id="IPR050317">
    <property type="entry name" value="Plant_Fungal_Acyltransferase"/>
</dbReference>
<evidence type="ECO:0008006" key="6">
    <source>
        <dbReference type="Google" id="ProtNLM"/>
    </source>
</evidence>
<sequence>MRVIKESSRVIKPIYEGTPPSTTHHIPLSVFDKVTYNTHIAVIYAYRPPTPPNRALELGLQKALSVYREWAGRLAKDDKGEIVILLNDEGVRFVEASVDGTLDQAMPLKPSPSLLSLHPSTKGVVELVQVQITRFTCGSMVVGFTAHHLVGDGQSASNFLVAWGQACRGVKINLRPFQNRNIFTPRNPPKFEFEHRGVEFISKKTQKDYAIDNNVIDDIVVHKVHFTLEFLAKLKAKASSMNGENKPYSTFESLVAHLWRVITKARSLSSHVTTHARISVNGRARLNPRVPNEYSGNLVLWALPRTKVKDLLREPLPYAAKLIHDAVAKVNDNYFKSFIDFANHKVVEEDLIPTADADKSTLFPNIDVDSWLRFQFYDLDFGEGCPYIFLPSYFPMEGLMFLLPSFIGDGSIDAFVTLLRDHLDSFKQICYSLD</sequence>
<reference evidence="4 5" key="1">
    <citation type="submission" date="2022-03" db="EMBL/GenBank/DDBJ databases">
        <authorList>
            <person name="Nunn A."/>
            <person name="Chopra R."/>
            <person name="Nunn A."/>
            <person name="Contreras Garrido A."/>
        </authorList>
    </citation>
    <scope>NUCLEOTIDE SEQUENCE [LARGE SCALE GENOMIC DNA]</scope>
</reference>
<dbReference type="Gene3D" id="3.30.559.10">
    <property type="entry name" value="Chloramphenicol acetyltransferase-like domain"/>
    <property type="match status" value="2"/>
</dbReference>
<dbReference type="AlphaFoldDB" id="A0AAU9RSF4"/>
<dbReference type="InterPro" id="IPR023213">
    <property type="entry name" value="CAT-like_dom_sf"/>
</dbReference>
<comment type="similarity">
    <text evidence="1">Belongs to the plant acyltransferase family.</text>
</comment>
<evidence type="ECO:0000313" key="5">
    <source>
        <dbReference type="Proteomes" id="UP000836841"/>
    </source>
</evidence>
<accession>A0AAU9RSF4</accession>
<evidence type="ECO:0000256" key="2">
    <source>
        <dbReference type="ARBA" id="ARBA00022679"/>
    </source>
</evidence>
<evidence type="ECO:0000256" key="3">
    <source>
        <dbReference type="ARBA" id="ARBA00023315"/>
    </source>
</evidence>
<keyword evidence="5" id="KW-1185">Reference proteome</keyword>
<dbReference type="Pfam" id="PF02458">
    <property type="entry name" value="Transferase"/>
    <property type="match status" value="1"/>
</dbReference>
<dbReference type="Proteomes" id="UP000836841">
    <property type="component" value="Unassembled WGS sequence"/>
</dbReference>
<evidence type="ECO:0000313" key="4">
    <source>
        <dbReference type="EMBL" id="CAH2050064.1"/>
    </source>
</evidence>